<sequence length="324" mass="34775">MLNLTRRKALLTAAVAGAAFGLPKPVSFIEAALAQKGPEAGKGFRPFKLGKNHGFILNDGVWEKPHDPSFIAGVSVDETKAALAAAGIANDVVPIPFNITLLKLGKETILFDAGTGGQFQPTAGAMIVNMAAAGIKPEQITKVVVSHFHPDHVFGLMSKAPDNTPVFPNATIYVPSNEFKFWMDSSIFTKLPEKQHGLPKRLQAMFPLFKDKLKQYEWDTEVVAGIHSIAAPGHTPGHTAFVVGSGKQQLMVLSDTTNMPALFAKHPNWHGAIDADPVLAETTRRRLFDRAVADKSLVTGYHFPFPAVGTITADGGSYTFVPAA</sequence>
<dbReference type="InterPro" id="IPR006311">
    <property type="entry name" value="TAT_signal"/>
</dbReference>
<dbReference type="PROSITE" id="PS51318">
    <property type="entry name" value="TAT"/>
    <property type="match status" value="1"/>
</dbReference>
<proteinExistence type="inferred from homology"/>
<dbReference type="CDD" id="cd07720">
    <property type="entry name" value="OPHC2-like_MBL-fold"/>
    <property type="match status" value="1"/>
</dbReference>
<keyword evidence="8" id="KW-1185">Reference proteome</keyword>
<dbReference type="InterPro" id="IPR001279">
    <property type="entry name" value="Metallo-B-lactamas"/>
</dbReference>
<dbReference type="SMART" id="SM00849">
    <property type="entry name" value="Lactamase_B"/>
    <property type="match status" value="1"/>
</dbReference>
<keyword evidence="2" id="KW-0479">Metal-binding</keyword>
<dbReference type="EMBL" id="LT670849">
    <property type="protein sequence ID" value="SHN84587.1"/>
    <property type="molecule type" value="Genomic_DNA"/>
</dbReference>
<gene>
    <name evidence="7" type="ORF">SAMN05444170_5950</name>
</gene>
<dbReference type="AlphaFoldDB" id="A0A1M7UNW3"/>
<dbReference type="GO" id="GO:0046872">
    <property type="term" value="F:metal ion binding"/>
    <property type="evidence" value="ECO:0007669"/>
    <property type="project" value="UniProtKB-KW"/>
</dbReference>
<name>A0A1M7UNW3_9BRAD</name>
<evidence type="ECO:0000259" key="6">
    <source>
        <dbReference type="SMART" id="SM00849"/>
    </source>
</evidence>
<evidence type="ECO:0000256" key="1">
    <source>
        <dbReference type="ARBA" id="ARBA00007749"/>
    </source>
</evidence>
<dbReference type="InterPro" id="IPR036866">
    <property type="entry name" value="RibonucZ/Hydroxyglut_hydro"/>
</dbReference>
<feature type="domain" description="Metallo-beta-lactamase" evidence="6">
    <location>
        <begin position="96"/>
        <end position="302"/>
    </location>
</feature>
<keyword evidence="5" id="KW-0732">Signal</keyword>
<dbReference type="GO" id="GO:0016787">
    <property type="term" value="F:hydrolase activity"/>
    <property type="evidence" value="ECO:0007669"/>
    <property type="project" value="UniProtKB-KW"/>
</dbReference>
<feature type="signal peptide" evidence="5">
    <location>
        <begin position="1"/>
        <end position="18"/>
    </location>
</feature>
<feature type="chain" id="PRO_5012387522" evidence="5">
    <location>
        <begin position="19"/>
        <end position="324"/>
    </location>
</feature>
<dbReference type="Proteomes" id="UP000184096">
    <property type="component" value="Chromosome I"/>
</dbReference>
<accession>A0A1M7UNW3</accession>
<dbReference type="PANTHER" id="PTHR42978:SF6">
    <property type="entry name" value="QUORUM-QUENCHING LACTONASE YTNP-RELATED"/>
    <property type="match status" value="1"/>
</dbReference>
<evidence type="ECO:0000256" key="3">
    <source>
        <dbReference type="ARBA" id="ARBA00022801"/>
    </source>
</evidence>
<protein>
    <submittedName>
        <fullName evidence="7">Glyoxylase, beta-lactamase superfamily II</fullName>
    </submittedName>
</protein>
<reference evidence="8" key="1">
    <citation type="submission" date="2016-11" db="EMBL/GenBank/DDBJ databases">
        <authorList>
            <person name="Varghese N."/>
            <person name="Submissions S."/>
        </authorList>
    </citation>
    <scope>NUCLEOTIDE SEQUENCE [LARGE SCALE GENOMIC DNA]</scope>
    <source>
        <strain evidence="8">GAS401</strain>
    </source>
</reference>
<dbReference type="PANTHER" id="PTHR42978">
    <property type="entry name" value="QUORUM-QUENCHING LACTONASE YTNP-RELATED-RELATED"/>
    <property type="match status" value="1"/>
</dbReference>
<evidence type="ECO:0000256" key="4">
    <source>
        <dbReference type="ARBA" id="ARBA00022833"/>
    </source>
</evidence>
<evidence type="ECO:0000256" key="2">
    <source>
        <dbReference type="ARBA" id="ARBA00022723"/>
    </source>
</evidence>
<keyword evidence="3" id="KW-0378">Hydrolase</keyword>
<dbReference type="Pfam" id="PF00753">
    <property type="entry name" value="Lactamase_B"/>
    <property type="match status" value="1"/>
</dbReference>
<dbReference type="RefSeq" id="WP_072823377.1">
    <property type="nucleotide sequence ID" value="NZ_LT670849.1"/>
</dbReference>
<evidence type="ECO:0000313" key="7">
    <source>
        <dbReference type="EMBL" id="SHN84587.1"/>
    </source>
</evidence>
<dbReference type="Gene3D" id="3.60.15.10">
    <property type="entry name" value="Ribonuclease Z/Hydroxyacylglutathione hydrolase-like"/>
    <property type="match status" value="1"/>
</dbReference>
<evidence type="ECO:0000313" key="8">
    <source>
        <dbReference type="Proteomes" id="UP000184096"/>
    </source>
</evidence>
<organism evidence="7 8">
    <name type="scientific">Bradyrhizobium erythrophlei</name>
    <dbReference type="NCBI Taxonomy" id="1437360"/>
    <lineage>
        <taxon>Bacteria</taxon>
        <taxon>Pseudomonadati</taxon>
        <taxon>Pseudomonadota</taxon>
        <taxon>Alphaproteobacteria</taxon>
        <taxon>Hyphomicrobiales</taxon>
        <taxon>Nitrobacteraceae</taxon>
        <taxon>Bradyrhizobium</taxon>
    </lineage>
</organism>
<evidence type="ECO:0000256" key="5">
    <source>
        <dbReference type="SAM" id="SignalP"/>
    </source>
</evidence>
<dbReference type="SUPFAM" id="SSF56281">
    <property type="entry name" value="Metallo-hydrolase/oxidoreductase"/>
    <property type="match status" value="1"/>
</dbReference>
<dbReference type="InterPro" id="IPR051013">
    <property type="entry name" value="MBL_superfamily_lactonases"/>
</dbReference>
<comment type="similarity">
    <text evidence="1">Belongs to the metallo-beta-lactamase superfamily.</text>
</comment>
<keyword evidence="4" id="KW-0862">Zinc</keyword>